<evidence type="ECO:0000259" key="2">
    <source>
        <dbReference type="Pfam" id="PF21742"/>
    </source>
</evidence>
<dbReference type="Proteomes" id="UP000316981">
    <property type="component" value="Unassembled WGS sequence"/>
</dbReference>
<evidence type="ECO:0000313" key="4">
    <source>
        <dbReference type="Proteomes" id="UP000316981"/>
    </source>
</evidence>
<dbReference type="AlphaFoldDB" id="A0A558F311"/>
<gene>
    <name evidence="3" type="ORF">FPV60_13610</name>
</gene>
<reference evidence="3 4" key="1">
    <citation type="submission" date="2019-07" db="EMBL/GenBank/DDBJ databases">
        <title>Draft Genome Sequence of the first blaOXA-58-Harboring Acinetobacter colistiniresistens clinical isolate from Brazil.</title>
        <authorList>
            <person name="Favaro L.S."/>
            <person name="Paula-Petroli S.B."/>
            <person name="Moura C.F."/>
            <person name="Tognim M.C.B."/>
            <person name="Venancio E.J."/>
            <person name="Yamada-Ogatta S.F."/>
            <person name="Carrara-Marroni F.E."/>
        </authorList>
    </citation>
    <scope>NUCLEOTIDE SEQUENCE [LARGE SCALE GENOMIC DNA]</scope>
    <source>
        <strain evidence="3 4">DL</strain>
    </source>
</reference>
<dbReference type="RefSeq" id="WP_144583639.1">
    <property type="nucleotide sequence ID" value="NZ_JAYKMA010000184.1"/>
</dbReference>
<evidence type="ECO:0000313" key="3">
    <source>
        <dbReference type="EMBL" id="TVT79995.1"/>
    </source>
</evidence>
<feature type="transmembrane region" description="Helical" evidence="1">
    <location>
        <begin position="6"/>
        <end position="31"/>
    </location>
</feature>
<keyword evidence="1" id="KW-0812">Transmembrane</keyword>
<name>A0A558F311_9GAMM</name>
<feature type="domain" description="DUF6868" evidence="2">
    <location>
        <begin position="1"/>
        <end position="79"/>
    </location>
</feature>
<keyword evidence="1" id="KW-1133">Transmembrane helix</keyword>
<keyword evidence="1" id="KW-0472">Membrane</keyword>
<sequence>MNTFQLTQFFLYMTILNYIVLIIWFLAFTFAKGSIKRLHGQWFNLSEQQFDAIHYGGMAVYKIGILLFGLAPYLALKLL</sequence>
<dbReference type="EMBL" id="VMTP01000069">
    <property type="protein sequence ID" value="TVT79995.1"/>
    <property type="molecule type" value="Genomic_DNA"/>
</dbReference>
<feature type="transmembrane region" description="Helical" evidence="1">
    <location>
        <begin position="52"/>
        <end position="76"/>
    </location>
</feature>
<evidence type="ECO:0000256" key="1">
    <source>
        <dbReference type="SAM" id="Phobius"/>
    </source>
</evidence>
<organism evidence="3 4">
    <name type="scientific">Acinetobacter colistiniresistens</name>
    <dbReference type="NCBI Taxonomy" id="280145"/>
    <lineage>
        <taxon>Bacteria</taxon>
        <taxon>Pseudomonadati</taxon>
        <taxon>Pseudomonadota</taxon>
        <taxon>Gammaproteobacteria</taxon>
        <taxon>Moraxellales</taxon>
        <taxon>Moraxellaceae</taxon>
        <taxon>Acinetobacter</taxon>
    </lineage>
</organism>
<proteinExistence type="predicted"/>
<dbReference type="Pfam" id="PF21742">
    <property type="entry name" value="DUF6868"/>
    <property type="match status" value="1"/>
</dbReference>
<accession>A0A558F311</accession>
<protein>
    <recommendedName>
        <fullName evidence="2">DUF6868 domain-containing protein</fullName>
    </recommendedName>
</protein>
<comment type="caution">
    <text evidence="3">The sequence shown here is derived from an EMBL/GenBank/DDBJ whole genome shotgun (WGS) entry which is preliminary data.</text>
</comment>
<dbReference type="InterPro" id="IPR049220">
    <property type="entry name" value="DUF6868"/>
</dbReference>